<evidence type="ECO:0000256" key="6">
    <source>
        <dbReference type="ARBA" id="ARBA00071200"/>
    </source>
</evidence>
<protein>
    <recommendedName>
        <fullName evidence="6">Glutathione S-transferase</fullName>
        <ecNumber evidence="3">2.5.1.18</ecNumber>
    </recommendedName>
    <alternativeName>
        <fullName evidence="7">GST class-mu</fullName>
    </alternativeName>
</protein>
<dbReference type="InterPro" id="IPR003081">
    <property type="entry name" value="GST_mu"/>
</dbReference>
<keyword evidence="11" id="KW-1185">Reference proteome</keyword>
<dbReference type="Proteomes" id="UP001497623">
    <property type="component" value="Unassembled WGS sequence"/>
</dbReference>
<evidence type="ECO:0000259" key="8">
    <source>
        <dbReference type="PROSITE" id="PS50404"/>
    </source>
</evidence>
<dbReference type="PROSITE" id="PS50405">
    <property type="entry name" value="GST_CTER"/>
    <property type="match status" value="1"/>
</dbReference>
<evidence type="ECO:0000256" key="1">
    <source>
        <dbReference type="ARBA" id="ARBA00003701"/>
    </source>
</evidence>
<dbReference type="SUPFAM" id="SSF47616">
    <property type="entry name" value="GST C-terminal domain-like"/>
    <property type="match status" value="1"/>
</dbReference>
<organism evidence="10 11">
    <name type="scientific">Meganyctiphanes norvegica</name>
    <name type="common">Northern krill</name>
    <name type="synonym">Thysanopoda norvegica</name>
    <dbReference type="NCBI Taxonomy" id="48144"/>
    <lineage>
        <taxon>Eukaryota</taxon>
        <taxon>Metazoa</taxon>
        <taxon>Ecdysozoa</taxon>
        <taxon>Arthropoda</taxon>
        <taxon>Crustacea</taxon>
        <taxon>Multicrustacea</taxon>
        <taxon>Malacostraca</taxon>
        <taxon>Eumalacostraca</taxon>
        <taxon>Eucarida</taxon>
        <taxon>Euphausiacea</taxon>
        <taxon>Euphausiidae</taxon>
        <taxon>Meganyctiphanes</taxon>
    </lineage>
</organism>
<dbReference type="InterPro" id="IPR004046">
    <property type="entry name" value="GST_C"/>
</dbReference>
<comment type="similarity">
    <text evidence="2">Belongs to the GST superfamily. Mu family.</text>
</comment>
<comment type="caution">
    <text evidence="10">The sequence shown here is derived from an EMBL/GenBank/DDBJ whole genome shotgun (WGS) entry which is preliminary data.</text>
</comment>
<dbReference type="Pfam" id="PF02798">
    <property type="entry name" value="GST_N"/>
    <property type="match status" value="1"/>
</dbReference>
<dbReference type="InterPro" id="IPR036282">
    <property type="entry name" value="Glutathione-S-Trfase_C_sf"/>
</dbReference>
<comment type="catalytic activity">
    <reaction evidence="5">
        <text>RX + glutathione = an S-substituted glutathione + a halide anion + H(+)</text>
        <dbReference type="Rhea" id="RHEA:16437"/>
        <dbReference type="ChEBI" id="CHEBI:15378"/>
        <dbReference type="ChEBI" id="CHEBI:16042"/>
        <dbReference type="ChEBI" id="CHEBI:17792"/>
        <dbReference type="ChEBI" id="CHEBI:57925"/>
        <dbReference type="ChEBI" id="CHEBI:90779"/>
        <dbReference type="EC" id="2.5.1.18"/>
    </reaction>
</comment>
<dbReference type="AlphaFoldDB" id="A0AAV2QKM0"/>
<dbReference type="InterPro" id="IPR050213">
    <property type="entry name" value="GST_superfamily"/>
</dbReference>
<sequence length="218" mass="25181">MAPTLAYWDIRGLAQPIRLLLGYTGTQFVDKTYAVGPPPDHDKSDWLNVKFTLGLDFPNLPYFIDGDIKITQSNAIIRHIGRINNMDGKTEAEKVRVDIMENTLMDFRNGWVRLCYGDFDGGKADYIKKLPDTMKQFNKFIGKNKWLAGNTLTFPDFILFELLDHHQHLVPDLLKDHSNLSNFMDNFRQLEKIKAFMASPNYKKRPLHGKIAKYENSL</sequence>
<dbReference type="PROSITE" id="PS50404">
    <property type="entry name" value="GST_NTER"/>
    <property type="match status" value="1"/>
</dbReference>
<feature type="domain" description="GST N-terminal" evidence="8">
    <location>
        <begin position="1"/>
        <end position="88"/>
    </location>
</feature>
<evidence type="ECO:0000259" key="9">
    <source>
        <dbReference type="PROSITE" id="PS50405"/>
    </source>
</evidence>
<evidence type="ECO:0000256" key="2">
    <source>
        <dbReference type="ARBA" id="ARBA00005861"/>
    </source>
</evidence>
<comment type="function">
    <text evidence="1">Conjugation of reduced glutathione to a wide number of exogenous and endogenous hydrophobic electrophiles.</text>
</comment>
<reference evidence="10 11" key="1">
    <citation type="submission" date="2024-05" db="EMBL/GenBank/DDBJ databases">
        <authorList>
            <person name="Wallberg A."/>
        </authorList>
    </citation>
    <scope>NUCLEOTIDE SEQUENCE [LARGE SCALE GENOMIC DNA]</scope>
</reference>
<dbReference type="GO" id="GO:0004364">
    <property type="term" value="F:glutathione transferase activity"/>
    <property type="evidence" value="ECO:0007669"/>
    <property type="project" value="UniProtKB-EC"/>
</dbReference>
<dbReference type="FunFam" id="3.40.30.10:FF:000019">
    <property type="entry name" value="Glutathione S-transferase Mu"/>
    <property type="match status" value="1"/>
</dbReference>
<dbReference type="FunFam" id="1.20.1050.10:FF:000003">
    <property type="entry name" value="Glutathione S-transferase 2"/>
    <property type="match status" value="1"/>
</dbReference>
<dbReference type="CDD" id="cd03075">
    <property type="entry name" value="GST_N_Mu"/>
    <property type="match status" value="1"/>
</dbReference>
<keyword evidence="4" id="KW-0808">Transferase</keyword>
<dbReference type="GO" id="GO:0006749">
    <property type="term" value="P:glutathione metabolic process"/>
    <property type="evidence" value="ECO:0007669"/>
    <property type="project" value="TreeGrafter"/>
</dbReference>
<dbReference type="Pfam" id="PF14497">
    <property type="entry name" value="GST_C_3"/>
    <property type="match status" value="1"/>
</dbReference>
<dbReference type="SUPFAM" id="SSF52833">
    <property type="entry name" value="Thioredoxin-like"/>
    <property type="match status" value="1"/>
</dbReference>
<dbReference type="SFLD" id="SFLDG01205">
    <property type="entry name" value="AMPS.1"/>
    <property type="match status" value="1"/>
</dbReference>
<dbReference type="EC" id="2.5.1.18" evidence="3"/>
<dbReference type="InterPro" id="IPR004045">
    <property type="entry name" value="Glutathione_S-Trfase_N"/>
</dbReference>
<accession>A0AAV2QKM0</accession>
<name>A0AAV2QKM0_MEGNR</name>
<dbReference type="SFLD" id="SFLDG00363">
    <property type="entry name" value="AMPS_(cytGST):_Alpha-__Mu-__Pi"/>
    <property type="match status" value="1"/>
</dbReference>
<dbReference type="PANTHER" id="PTHR11571:SF222">
    <property type="entry name" value="GLUTATHIONE TRANSFERASE"/>
    <property type="match status" value="1"/>
</dbReference>
<evidence type="ECO:0000313" key="10">
    <source>
        <dbReference type="EMBL" id="CAL4087393.1"/>
    </source>
</evidence>
<evidence type="ECO:0000256" key="7">
    <source>
        <dbReference type="ARBA" id="ARBA00081375"/>
    </source>
</evidence>
<feature type="domain" description="GST C-terminal" evidence="9">
    <location>
        <begin position="90"/>
        <end position="207"/>
    </location>
</feature>
<dbReference type="Gene3D" id="1.20.1050.10">
    <property type="match status" value="1"/>
</dbReference>
<dbReference type="Gene3D" id="3.40.30.10">
    <property type="entry name" value="Glutaredoxin"/>
    <property type="match status" value="1"/>
</dbReference>
<evidence type="ECO:0000256" key="3">
    <source>
        <dbReference type="ARBA" id="ARBA00012452"/>
    </source>
</evidence>
<evidence type="ECO:0000256" key="4">
    <source>
        <dbReference type="ARBA" id="ARBA00022679"/>
    </source>
</evidence>
<gene>
    <name evidence="10" type="ORF">MNOR_LOCUS13216</name>
</gene>
<evidence type="ECO:0000313" key="11">
    <source>
        <dbReference type="Proteomes" id="UP001497623"/>
    </source>
</evidence>
<dbReference type="EMBL" id="CAXKWB010007485">
    <property type="protein sequence ID" value="CAL4087393.1"/>
    <property type="molecule type" value="Genomic_DNA"/>
</dbReference>
<dbReference type="InterPro" id="IPR036249">
    <property type="entry name" value="Thioredoxin-like_sf"/>
</dbReference>
<dbReference type="PANTHER" id="PTHR11571">
    <property type="entry name" value="GLUTATHIONE S-TRANSFERASE"/>
    <property type="match status" value="1"/>
</dbReference>
<proteinExistence type="inferred from homology"/>
<evidence type="ECO:0000256" key="5">
    <source>
        <dbReference type="ARBA" id="ARBA00047960"/>
    </source>
</evidence>
<dbReference type="PRINTS" id="PR01267">
    <property type="entry name" value="GSTRNSFRASEM"/>
</dbReference>
<dbReference type="InterPro" id="IPR040079">
    <property type="entry name" value="Glutathione_S-Trfase"/>
</dbReference>
<dbReference type="SFLD" id="SFLDS00019">
    <property type="entry name" value="Glutathione_Transferase_(cytos"/>
    <property type="match status" value="1"/>
</dbReference>
<dbReference type="InterPro" id="IPR010987">
    <property type="entry name" value="Glutathione-S-Trfase_C-like"/>
</dbReference>